<dbReference type="CDD" id="cd16377">
    <property type="entry name" value="23S_rRNA_IVP_like"/>
    <property type="match status" value="1"/>
</dbReference>
<organism evidence="1 2">
    <name type="scientific">Leeuwenhoekiella aestuarii</name>
    <dbReference type="NCBI Taxonomy" id="2249426"/>
    <lineage>
        <taxon>Bacteria</taxon>
        <taxon>Pseudomonadati</taxon>
        <taxon>Bacteroidota</taxon>
        <taxon>Flavobacteriia</taxon>
        <taxon>Flavobacteriales</taxon>
        <taxon>Flavobacteriaceae</taxon>
        <taxon>Leeuwenhoekiella</taxon>
    </lineage>
</organism>
<sequence>MASIKRFEDLQIWLDARILEQDIIRIVKSKELKNNFKLRAQITSSAGSIIDNIAEDFERNGNLEFRQFLSIAKGSAGETRSQLYRVYDWGYIEQNLLDDLTLKCEQLSKQIAGFINYLNKTELKGSKFQGKS</sequence>
<dbReference type="RefSeq" id="WP_128761656.1">
    <property type="nucleotide sequence ID" value="NZ_QOVI01000004.1"/>
</dbReference>
<proteinExistence type="predicted"/>
<dbReference type="EMBL" id="QOVI01000004">
    <property type="protein sequence ID" value="RXG14249.1"/>
    <property type="molecule type" value="Genomic_DNA"/>
</dbReference>
<dbReference type="Pfam" id="PF05635">
    <property type="entry name" value="23S_rRNA_IVP"/>
    <property type="match status" value="1"/>
</dbReference>
<dbReference type="SUPFAM" id="SSF158446">
    <property type="entry name" value="IVS-encoded protein-like"/>
    <property type="match status" value="1"/>
</dbReference>
<dbReference type="InterPro" id="IPR036583">
    <property type="entry name" value="23S_rRNA_IVS_sf"/>
</dbReference>
<dbReference type="PANTHER" id="PTHR38471:SF2">
    <property type="entry name" value="FOUR HELIX BUNDLE PROTEIN"/>
    <property type="match status" value="1"/>
</dbReference>
<dbReference type="OrthoDB" id="5515766at2"/>
<dbReference type="InterPro" id="IPR012657">
    <property type="entry name" value="23S_rRNA-intervening_sequence"/>
</dbReference>
<protein>
    <submittedName>
        <fullName evidence="1">Four helix bundle protein</fullName>
    </submittedName>
</protein>
<dbReference type="AlphaFoldDB" id="A0A4Q0NT25"/>
<comment type="caution">
    <text evidence="1">The sequence shown here is derived from an EMBL/GenBank/DDBJ whole genome shotgun (WGS) entry which is preliminary data.</text>
</comment>
<dbReference type="Proteomes" id="UP000289821">
    <property type="component" value="Unassembled WGS sequence"/>
</dbReference>
<accession>A0A4Q0NT25</accession>
<evidence type="ECO:0000313" key="2">
    <source>
        <dbReference type="Proteomes" id="UP000289821"/>
    </source>
</evidence>
<keyword evidence="2" id="KW-1185">Reference proteome</keyword>
<gene>
    <name evidence="1" type="ORF">DSM04_104357</name>
</gene>
<evidence type="ECO:0000313" key="1">
    <source>
        <dbReference type="EMBL" id="RXG14249.1"/>
    </source>
</evidence>
<dbReference type="PANTHER" id="PTHR38471">
    <property type="entry name" value="FOUR HELIX BUNDLE PROTEIN"/>
    <property type="match status" value="1"/>
</dbReference>
<reference evidence="1 2" key="1">
    <citation type="submission" date="2018-07" db="EMBL/GenBank/DDBJ databases">
        <title>Leeuwenhoekiella genomics.</title>
        <authorList>
            <person name="Tahon G."/>
            <person name="Willems A."/>
        </authorList>
    </citation>
    <scope>NUCLEOTIDE SEQUENCE [LARGE SCALE GENOMIC DNA]</scope>
    <source>
        <strain evidence="1 2">R-50232</strain>
    </source>
</reference>
<name>A0A4Q0NT25_9FLAO</name>
<dbReference type="NCBIfam" id="TIGR02436">
    <property type="entry name" value="four helix bundle protein"/>
    <property type="match status" value="1"/>
</dbReference>
<dbReference type="Gene3D" id="1.20.1440.60">
    <property type="entry name" value="23S rRNA-intervening sequence"/>
    <property type="match status" value="1"/>
</dbReference>